<name>A0AAV4K773_9DEIO</name>
<dbReference type="Pfam" id="PF13302">
    <property type="entry name" value="Acetyltransf_3"/>
    <property type="match status" value="1"/>
</dbReference>
<evidence type="ECO:0000313" key="6">
    <source>
        <dbReference type="Proteomes" id="UP000652720"/>
    </source>
</evidence>
<reference evidence="5" key="3">
    <citation type="journal article" date="2019" name="Int. J. Syst. Evol. Microbiol.">
        <title>The Global Catalogue of Microorganisms (GCM) 10K type strain sequencing project: providing services to taxonomists for standard genome sequencing and annotation.</title>
        <authorList>
            <consortium name="The Broad Institute Genomics Platform"/>
            <consortium name="The Broad Institute Genome Sequencing Center for Infectious Disease"/>
            <person name="Wu L."/>
            <person name="Ma J."/>
        </authorList>
    </citation>
    <scope>NUCLEOTIDE SEQUENCE [LARGE SCALE GENOMIC DNA]</scope>
    <source>
        <strain evidence="5">CGMCC 1.8884</strain>
    </source>
</reference>
<dbReference type="EMBL" id="BMLZ01000049">
    <property type="protein sequence ID" value="GGP31061.1"/>
    <property type="molecule type" value="Genomic_DNA"/>
</dbReference>
<dbReference type="InterPro" id="IPR000182">
    <property type="entry name" value="GNAT_dom"/>
</dbReference>
<gene>
    <name evidence="4" type="ORF">GCM10008021_27120</name>
    <name evidence="3" type="ORF">GCM10010914_27920</name>
</gene>
<dbReference type="GO" id="GO:0016747">
    <property type="term" value="F:acyltransferase activity, transferring groups other than amino-acyl groups"/>
    <property type="evidence" value="ECO:0007669"/>
    <property type="project" value="InterPro"/>
</dbReference>
<dbReference type="SUPFAM" id="SSF55729">
    <property type="entry name" value="Acyl-CoA N-acyltransferases (Nat)"/>
    <property type="match status" value="1"/>
</dbReference>
<reference evidence="4" key="1">
    <citation type="journal article" date="2014" name="Int. J. Syst. Evol. Microbiol.">
        <title>Complete genome of a new Firmicutes species belonging to the dominant human colonic microbiota ('Ruminococcus bicirculans') reveals two chromosomes and a selective capacity to utilize plant glucans.</title>
        <authorList>
            <consortium name="NISC Comparative Sequencing Program"/>
            <person name="Wegmann U."/>
            <person name="Louis P."/>
            <person name="Goesmann A."/>
            <person name="Henrissat B."/>
            <person name="Duncan S.H."/>
            <person name="Flint H.J."/>
        </authorList>
    </citation>
    <scope>NUCLEOTIDE SEQUENCE</scope>
    <source>
        <strain evidence="4">CGMCC 1.8884</strain>
    </source>
</reference>
<dbReference type="AlphaFoldDB" id="A0AAV4K773"/>
<dbReference type="InterPro" id="IPR027843">
    <property type="entry name" value="DUF4440"/>
</dbReference>
<dbReference type="EMBL" id="BMMA01000040">
    <property type="protein sequence ID" value="GGI91862.1"/>
    <property type="molecule type" value="Genomic_DNA"/>
</dbReference>
<dbReference type="Proteomes" id="UP000652720">
    <property type="component" value="Unassembled WGS sequence"/>
</dbReference>
<dbReference type="Proteomes" id="UP000630135">
    <property type="component" value="Unassembled WGS sequence"/>
</dbReference>
<reference evidence="3" key="4">
    <citation type="submission" date="2023-08" db="EMBL/GenBank/DDBJ databases">
        <authorList>
            <person name="Sun Q."/>
            <person name="Zhou Y."/>
        </authorList>
    </citation>
    <scope>NUCLEOTIDE SEQUENCE</scope>
    <source>
        <strain evidence="4">CGMCC 1.8884</strain>
        <strain evidence="3">CGMCC 1.8885</strain>
    </source>
</reference>
<dbReference type="Gene3D" id="3.40.630.30">
    <property type="match status" value="1"/>
</dbReference>
<dbReference type="GeneID" id="59165358"/>
<evidence type="ECO:0000259" key="2">
    <source>
        <dbReference type="PROSITE" id="PS51186"/>
    </source>
</evidence>
<dbReference type="Pfam" id="PF14534">
    <property type="entry name" value="DUF4440"/>
    <property type="match status" value="1"/>
</dbReference>
<organism evidence="3 6">
    <name type="scientific">Deinococcus wulumuqiensis</name>
    <dbReference type="NCBI Taxonomy" id="980427"/>
    <lineage>
        <taxon>Bacteria</taxon>
        <taxon>Thermotogati</taxon>
        <taxon>Deinococcota</taxon>
        <taxon>Deinococci</taxon>
        <taxon>Deinococcales</taxon>
        <taxon>Deinococcaceae</taxon>
        <taxon>Deinococcus</taxon>
    </lineage>
</organism>
<dbReference type="InterPro" id="IPR016181">
    <property type="entry name" value="Acyl_CoA_acyltransferase"/>
</dbReference>
<dbReference type="PANTHER" id="PTHR43610">
    <property type="entry name" value="BLL6696 PROTEIN"/>
    <property type="match status" value="1"/>
</dbReference>
<dbReference type="PANTHER" id="PTHR43610:SF1">
    <property type="entry name" value="N-ACETYLTRANSFERASE DOMAIN-CONTAINING PROTEIN"/>
    <property type="match status" value="1"/>
</dbReference>
<reference evidence="3" key="2">
    <citation type="journal article" date="2014" name="Int. J. Syst. Evol. Microbiol.">
        <title>Complete genome sequence of Corynebacterium casei LMG S-19264T (=DSM 44701T), isolated from a smear-ripened cheese.</title>
        <authorList>
            <consortium name="US DOE Joint Genome Institute (JGI-PGF)"/>
            <person name="Walter F."/>
            <person name="Albersmeier A."/>
            <person name="Kalinowski J."/>
            <person name="Ruckert C."/>
        </authorList>
    </citation>
    <scope>NUCLEOTIDE SEQUENCE</scope>
    <source>
        <strain evidence="3">CGMCC 1.8885</strain>
    </source>
</reference>
<dbReference type="CDD" id="cd04301">
    <property type="entry name" value="NAT_SF"/>
    <property type="match status" value="1"/>
</dbReference>
<evidence type="ECO:0000256" key="1">
    <source>
        <dbReference type="SAM" id="MobiDB-lite"/>
    </source>
</evidence>
<proteinExistence type="predicted"/>
<evidence type="ECO:0000313" key="4">
    <source>
        <dbReference type="EMBL" id="GGP31061.1"/>
    </source>
</evidence>
<comment type="caution">
    <text evidence="3">The sequence shown here is derived from an EMBL/GenBank/DDBJ whole genome shotgun (WGS) entry which is preliminary data.</text>
</comment>
<evidence type="ECO:0000313" key="5">
    <source>
        <dbReference type="Proteomes" id="UP000630135"/>
    </source>
</evidence>
<protein>
    <recommendedName>
        <fullName evidence="2">N-acetyltransferase domain-containing protein</fullName>
    </recommendedName>
</protein>
<dbReference type="InterPro" id="IPR032710">
    <property type="entry name" value="NTF2-like_dom_sf"/>
</dbReference>
<evidence type="ECO:0000313" key="3">
    <source>
        <dbReference type="EMBL" id="GGI91862.1"/>
    </source>
</evidence>
<dbReference type="PROSITE" id="PS51186">
    <property type="entry name" value="GNAT"/>
    <property type="match status" value="1"/>
</dbReference>
<sequence>MKHDLTLQGGALTLRPLTEADIQPLCDLASAHAEALRLMGTPPNTPDYYRGALTDPAQMAFVVEVGGKLAGSTRYGDIRAAHSGLEIGWTWLTPEHWRTGTNRRMKLLMLRHAFEEMGMERVQLKTDLLNTRSQRAIEGLGAVREGVLRSHMRRADGTMRDTVMYSVTRSEWPEVGARLSGEARPDPLQTVLDLEKQVWEALKNGDAEADRRLLSEDFLGVYAAGRAGREAHAAQLGAGPSVATYTLSAEQVRTLAPGLLLLSYRAEFTAPDSPDLHRVLVTSIWQQRGETWVNVFSQDTESQDTESHDTESHVNGASA</sequence>
<dbReference type="RefSeq" id="WP_017871265.1">
    <property type="nucleotide sequence ID" value="NZ_BMLZ01000049.1"/>
</dbReference>
<accession>A0AAV4K773</accession>
<dbReference type="SUPFAM" id="SSF54427">
    <property type="entry name" value="NTF2-like"/>
    <property type="match status" value="1"/>
</dbReference>
<feature type="domain" description="N-acetyltransferase" evidence="2">
    <location>
        <begin position="12"/>
        <end position="164"/>
    </location>
</feature>
<dbReference type="Gene3D" id="3.10.450.50">
    <property type="match status" value="1"/>
</dbReference>
<feature type="region of interest" description="Disordered" evidence="1">
    <location>
        <begin position="298"/>
        <end position="319"/>
    </location>
</feature>
<keyword evidence="5" id="KW-1185">Reference proteome</keyword>